<keyword evidence="12 15" id="KW-0833">Ubl conjugation pathway</keyword>
<dbReference type="SUPFAM" id="SSF48371">
    <property type="entry name" value="ARM repeat"/>
    <property type="match status" value="1"/>
</dbReference>
<dbReference type="Pfam" id="PF13639">
    <property type="entry name" value="zf-RING_2"/>
    <property type="match status" value="1"/>
</dbReference>
<gene>
    <name evidence="19" type="primary">LTN1</name>
</gene>
<feature type="region of interest" description="Disordered" evidence="16">
    <location>
        <begin position="1"/>
        <end position="20"/>
    </location>
</feature>
<dbReference type="FunFam" id="3.30.40.10:FF:000038">
    <property type="entry name" value="E3 ubiquitin-protein ligase listerin"/>
    <property type="match status" value="1"/>
</dbReference>
<evidence type="ECO:0000313" key="18">
    <source>
        <dbReference type="Proteomes" id="UP000515159"/>
    </source>
</evidence>
<dbReference type="SMART" id="SM00744">
    <property type="entry name" value="RINGv"/>
    <property type="match status" value="1"/>
</dbReference>
<dbReference type="GO" id="GO:0061630">
    <property type="term" value="F:ubiquitin protein ligase activity"/>
    <property type="evidence" value="ECO:0007669"/>
    <property type="project" value="UniProtKB-UniRule"/>
</dbReference>
<keyword evidence="11 14" id="KW-0863">Zinc-finger</keyword>
<dbReference type="GeneID" id="117359495"/>
<evidence type="ECO:0000256" key="12">
    <source>
        <dbReference type="ARBA" id="ARBA00022786"/>
    </source>
</evidence>
<dbReference type="SUPFAM" id="SSF57850">
    <property type="entry name" value="RING/U-box"/>
    <property type="match status" value="1"/>
</dbReference>
<dbReference type="GO" id="GO:0072344">
    <property type="term" value="P:rescue of stalled ribosome"/>
    <property type="evidence" value="ECO:0007669"/>
    <property type="project" value="UniProtKB-UniRule"/>
</dbReference>
<comment type="subcellular location">
    <subcellularLocation>
        <location evidence="2">Cytoplasm</location>
        <location evidence="2">Cytosol</location>
    </subcellularLocation>
</comment>
<evidence type="ECO:0000256" key="1">
    <source>
        <dbReference type="ARBA" id="ARBA00000900"/>
    </source>
</evidence>
<evidence type="ECO:0000259" key="17">
    <source>
        <dbReference type="PROSITE" id="PS50089"/>
    </source>
</evidence>
<dbReference type="OrthoDB" id="6108at2759"/>
<dbReference type="Pfam" id="PF23009">
    <property type="entry name" value="UBC_like"/>
    <property type="match status" value="1"/>
</dbReference>
<organism evidence="18 19">
    <name type="scientific">Geotrypetes seraphini</name>
    <name type="common">Gaboon caecilian</name>
    <name type="synonym">Caecilia seraphini</name>
    <dbReference type="NCBI Taxonomy" id="260995"/>
    <lineage>
        <taxon>Eukaryota</taxon>
        <taxon>Metazoa</taxon>
        <taxon>Chordata</taxon>
        <taxon>Craniata</taxon>
        <taxon>Vertebrata</taxon>
        <taxon>Euteleostomi</taxon>
        <taxon>Amphibia</taxon>
        <taxon>Gymnophiona</taxon>
        <taxon>Geotrypetes</taxon>
    </lineage>
</organism>
<comment type="similarity">
    <text evidence="4 15">Belongs to the LTN1 family.</text>
</comment>
<dbReference type="GO" id="GO:0043023">
    <property type="term" value="F:ribosomal large subunit binding"/>
    <property type="evidence" value="ECO:0007669"/>
    <property type="project" value="TreeGrafter"/>
</dbReference>
<dbReference type="InterPro" id="IPR011989">
    <property type="entry name" value="ARM-like"/>
</dbReference>
<dbReference type="InParanoid" id="A0A6P8QQV5"/>
<dbReference type="Gene3D" id="1.25.10.10">
    <property type="entry name" value="Leucine-rich Repeat Variant"/>
    <property type="match status" value="1"/>
</dbReference>
<comment type="subunit">
    <text evidence="15">Component of the ribosome quality control complex (RQC).</text>
</comment>
<dbReference type="FunFam" id="1.25.10.10:FF:001251">
    <property type="entry name" value="Predicted protein"/>
    <property type="match status" value="1"/>
</dbReference>
<dbReference type="FunCoup" id="A0A6P8QQV5">
    <property type="interactions" value="3122"/>
</dbReference>
<dbReference type="InterPro" id="IPR016024">
    <property type="entry name" value="ARM-type_fold"/>
</dbReference>
<protein>
    <recommendedName>
        <fullName evidence="6 15">E3 ubiquitin-protein ligase listerin</fullName>
        <ecNumber evidence="5 15">2.3.2.27</ecNumber>
    </recommendedName>
    <alternativeName>
        <fullName evidence="15">RING-type E3 ubiquitin transferase listerin</fullName>
    </alternativeName>
</protein>
<dbReference type="KEGG" id="gsh:117359495"/>
<keyword evidence="18" id="KW-1185">Reference proteome</keyword>
<comment type="catalytic activity">
    <reaction evidence="1 15">
        <text>S-ubiquitinyl-[E2 ubiquitin-conjugating enzyme]-L-cysteine + [acceptor protein]-L-lysine = [E2 ubiquitin-conjugating enzyme]-L-cysteine + N(6)-ubiquitinyl-[acceptor protein]-L-lysine.</text>
        <dbReference type="EC" id="2.3.2.27"/>
    </reaction>
</comment>
<dbReference type="InterPro" id="IPR039795">
    <property type="entry name" value="LTN1/Rkr1"/>
</dbReference>
<keyword evidence="7" id="KW-0963">Cytoplasm</keyword>
<dbReference type="PANTHER" id="PTHR12389">
    <property type="entry name" value="ZINC FINGER PROTEIN 294"/>
    <property type="match status" value="1"/>
</dbReference>
<sequence>MGGKKQRTKGNVQPSSSGRAAELLARESGTVPGFIGFGASQSDLGYVPAVQGSEDIDSLVDADFRMVLRKLSKRDVITKLKAVQEFGAMCKEREVENVKGVLPYWPRNYCKISLDNDRRVREATQLAFHQLILKVKKNLAPYLKSIMGYWLIAQCDAYSPAASAAVMAFEVAFPSNKQSEALAFCKEEIVSVLQDHLLKETPDTLSDPQTVPEEEREAKYFRVVTSSLLALKKLICMLPMNENNSLEEKLKYLLSQNKFWKYSKHKIPQVRSAFFEVISAFCQHLCGLVKVEAQRTCAAVLLNIDEKDALVCPAQWEAVLCVITIIEDCWSHVNVKKGVLPKLWTVLREGGRGLAGIIYPNLLPFISKVPQGIMEPKLDFFSTFFNTIIQGLSSERAVSSSSECSAIISGFMECLRYAVLQNLGEEEQEIKVQKMLINDQLMPLIDSTLKEPRLQKSPLFYQIADTLSSWEKRAVHLNETAHTFKRILSEFWDSLSQICGVHVDALGASETTLVGVSCVLQILQDPEGSEKSGKRKSTKIRFTSEEGSTNNMISVNPVYFTAQSKSTSELGNIDNMPSAMKSQTTSEPALLYLSCIQREPLEALVCKLAEQSMVHISEKKSERHLRFLAALLSSFPYDRVFEVLLTPEHPGNTVYPNPAVQFLYQKLTVWLKEDCQSDPVFFVDILFSVLQCCSSSAERSHILDDLTRMDLRWIIFLHIIQKACSDSEKYSSVSFWLKGDTLGTKMVTLADVLCRSGLEIATASKSFCSERWTLLSLVLSQHVENKSLIGEVYVEKIINRLHTALSKAKDLSEAGSIEQSVSFICDVAANFFSSVKGCLLMSSAEDLLLTIFQLCAQSQDKTRLSDVLLHKLNHTWLTGLNSLLHQFINIHQECTFLPCSALWIKNQLLSSSLNVKNLQVLISAVSDLFCKILEASQPSYHLFLVYMDYINPDKKEWQNMRQALPVQWLNKPLLEGRLSLNSEVSGNDLKLYSTARLTNHFCASSLLSKMAFLIMEKQELLAITETEQSKINCIFAELLYSMQWCEELEDSAIGRKCCELLITMGITRERLWKYGEKVPAFLDELYYRSQENGMLWALAAAKLSQTRNSESFELKHLFQTTEGFFPLTDGSLHTIQSLFPFFANEEKEELVIQCTARLMTCSKVEVLNTDGGFGYLAAINSCLRNGYRDCEEILPGILKIIMSWETDLENLFIFSCNLKDASLQAIALNIEIIRHLSLLINLSSCPLAENEWDFIMCSMLAWLETVNENTLLFNIPLIQLFACESCKLASALSVYFQDITPSTIEKLPRNLLSEWKEFFSEGIHRLLLPLLVKIAGENKDPPSTLSNASVLMFVSDAVTYISKDQLLNHRLSPKFVANQKTNLPDELQTVLNTFAPFLLYRVRPVQIAIYHILNKLMPELPKFDDENLKFYGDEEEEPVLSPPAALMAVLITQEDLLTNILTDIPVGELAVVQPLSEEFCYILGYLLTWKLILSFFKAASSQLRVLYSHYLQKCKSLNKLLYHLFRLMPENPTFPGQTVESSSKDAKTFFTEELNVTIQETSAMLSSEIAHLACSVYYTTLKDLPAMVRLWWNGCEKRIFNVVDKFTSKYVSSVLSSQEIASVQTSTQSFDGMTVKARSAAREVIATYSVDDIFIELIIQLPPNYPLGSIAVESGKRVGVAVQQWRNWTLQLSTYLTHQNGSIMEGLALWKNNVDKRFEGVEDCMICFSVIHGSNYSLPKKACRTCKKKFHSACLYKWFTSSNKSTCPLCRETFF</sequence>
<feature type="domain" description="RING-type" evidence="17">
    <location>
        <begin position="1724"/>
        <end position="1771"/>
    </location>
</feature>
<dbReference type="InterPro" id="IPR054477">
    <property type="entry name" value="LTN1_E3_ligase_6th"/>
</dbReference>
<dbReference type="Gene3D" id="3.30.40.10">
    <property type="entry name" value="Zinc/RING finger domain, C3HC4 (zinc finger)"/>
    <property type="match status" value="1"/>
</dbReference>
<evidence type="ECO:0000313" key="19">
    <source>
        <dbReference type="RefSeq" id="XP_033798275.1"/>
    </source>
</evidence>
<dbReference type="InterPro" id="IPR011016">
    <property type="entry name" value="Znf_RING-CH"/>
</dbReference>
<evidence type="ECO:0000256" key="14">
    <source>
        <dbReference type="PROSITE-ProRule" id="PRU00175"/>
    </source>
</evidence>
<dbReference type="GO" id="GO:0005829">
    <property type="term" value="C:cytosol"/>
    <property type="evidence" value="ECO:0007669"/>
    <property type="project" value="UniProtKB-SubCell"/>
</dbReference>
<dbReference type="InterPro" id="IPR039804">
    <property type="entry name" value="RING-CH-C4HC3_LTN1"/>
</dbReference>
<dbReference type="PANTHER" id="PTHR12389:SF0">
    <property type="entry name" value="E3 UBIQUITIN-PROTEIN LIGASE LISTERIN"/>
    <property type="match status" value="1"/>
</dbReference>
<feature type="compositionally biased region" description="Polar residues" evidence="16">
    <location>
        <begin position="9"/>
        <end position="18"/>
    </location>
</feature>
<evidence type="ECO:0000256" key="11">
    <source>
        <dbReference type="ARBA" id="ARBA00022771"/>
    </source>
</evidence>
<dbReference type="PROSITE" id="PS50089">
    <property type="entry name" value="ZF_RING_2"/>
    <property type="match status" value="1"/>
</dbReference>
<keyword evidence="9 15" id="KW-0479">Metal-binding</keyword>
<dbReference type="InterPro" id="IPR054476">
    <property type="entry name" value="Ltn1_N"/>
</dbReference>
<dbReference type="GO" id="GO:0016567">
    <property type="term" value="P:protein ubiquitination"/>
    <property type="evidence" value="ECO:0007669"/>
    <property type="project" value="UniProtKB-UniPathway"/>
</dbReference>
<evidence type="ECO:0000256" key="7">
    <source>
        <dbReference type="ARBA" id="ARBA00022490"/>
    </source>
</evidence>
<evidence type="ECO:0000256" key="13">
    <source>
        <dbReference type="ARBA" id="ARBA00022833"/>
    </source>
</evidence>
<comment type="pathway">
    <text evidence="3 15">Protein modification; protein ubiquitination.</text>
</comment>
<proteinExistence type="inferred from homology"/>
<name>A0A6P8QQV5_GEOSA</name>
<evidence type="ECO:0000256" key="2">
    <source>
        <dbReference type="ARBA" id="ARBA00004514"/>
    </source>
</evidence>
<dbReference type="RefSeq" id="XP_033798275.1">
    <property type="nucleotide sequence ID" value="XM_033942384.1"/>
</dbReference>
<evidence type="ECO:0000256" key="16">
    <source>
        <dbReference type="SAM" id="MobiDB-lite"/>
    </source>
</evidence>
<evidence type="ECO:0000256" key="9">
    <source>
        <dbReference type="ARBA" id="ARBA00022723"/>
    </source>
</evidence>
<comment type="function">
    <text evidence="15">E3 ubiquitin-protein ligase. Component of the ribosome quality control complex (RQC), a ribosome-associated complex that mediates ubiquitination and extraction of incompletely synthesized nascent chains for proteasomal degradation.</text>
</comment>
<evidence type="ECO:0000256" key="8">
    <source>
        <dbReference type="ARBA" id="ARBA00022679"/>
    </source>
</evidence>
<evidence type="ECO:0000256" key="3">
    <source>
        <dbReference type="ARBA" id="ARBA00004906"/>
    </source>
</evidence>
<keyword evidence="13 15" id="KW-0862">Zinc</keyword>
<evidence type="ECO:0000256" key="4">
    <source>
        <dbReference type="ARBA" id="ARBA00007997"/>
    </source>
</evidence>
<evidence type="ECO:0000256" key="15">
    <source>
        <dbReference type="RuleBase" id="RU367090"/>
    </source>
</evidence>
<dbReference type="Pfam" id="PF22958">
    <property type="entry name" value="Ltn1_1st"/>
    <property type="match status" value="1"/>
</dbReference>
<dbReference type="GO" id="GO:1990112">
    <property type="term" value="C:RQC complex"/>
    <property type="evidence" value="ECO:0007669"/>
    <property type="project" value="UniProtKB-UniRule"/>
</dbReference>
<dbReference type="InterPro" id="IPR054478">
    <property type="entry name" value="LTN1_UBC"/>
</dbReference>
<reference evidence="19" key="1">
    <citation type="submission" date="2025-08" db="UniProtKB">
        <authorList>
            <consortium name="RefSeq"/>
        </authorList>
    </citation>
    <scope>IDENTIFICATION</scope>
</reference>
<keyword evidence="10" id="KW-0677">Repeat</keyword>
<keyword evidence="8 15" id="KW-0808">Transferase</keyword>
<dbReference type="GO" id="GO:0008270">
    <property type="term" value="F:zinc ion binding"/>
    <property type="evidence" value="ECO:0007669"/>
    <property type="project" value="UniProtKB-KW"/>
</dbReference>
<dbReference type="InterPro" id="IPR001841">
    <property type="entry name" value="Znf_RING"/>
</dbReference>
<dbReference type="GO" id="GO:1990116">
    <property type="term" value="P:ribosome-associated ubiquitin-dependent protein catabolic process"/>
    <property type="evidence" value="ECO:0007669"/>
    <property type="project" value="UniProtKB-UniRule"/>
</dbReference>
<dbReference type="CTD" id="26046"/>
<evidence type="ECO:0000256" key="10">
    <source>
        <dbReference type="ARBA" id="ARBA00022737"/>
    </source>
</evidence>
<evidence type="ECO:0000256" key="6">
    <source>
        <dbReference type="ARBA" id="ARBA00017157"/>
    </source>
</evidence>
<dbReference type="Proteomes" id="UP000515159">
    <property type="component" value="Chromosome 4"/>
</dbReference>
<dbReference type="EC" id="2.3.2.27" evidence="5 15"/>
<accession>A0A6P8QQV5</accession>
<dbReference type="Pfam" id="PF22999">
    <property type="entry name" value="LTN1_E3_ligase_6th"/>
    <property type="match status" value="1"/>
</dbReference>
<dbReference type="UniPathway" id="UPA00143"/>
<dbReference type="CDD" id="cd16491">
    <property type="entry name" value="RING-CH-C4HC3_LTN1"/>
    <property type="match status" value="1"/>
</dbReference>
<dbReference type="InterPro" id="IPR013083">
    <property type="entry name" value="Znf_RING/FYVE/PHD"/>
</dbReference>
<evidence type="ECO:0000256" key="5">
    <source>
        <dbReference type="ARBA" id="ARBA00012483"/>
    </source>
</evidence>